<dbReference type="InterPro" id="IPR017896">
    <property type="entry name" value="4Fe4S_Fe-S-bd"/>
</dbReference>
<reference evidence="2 3" key="1">
    <citation type="submission" date="2016-10" db="EMBL/GenBank/DDBJ databases">
        <authorList>
            <person name="Varghese N."/>
            <person name="Submissions S."/>
        </authorList>
    </citation>
    <scope>NUCLEOTIDE SEQUENCE [LARGE SCALE GENOMIC DNA]</scope>
    <source>
        <strain evidence="2 3">CGMCC 1.11215</strain>
    </source>
</reference>
<evidence type="ECO:0000259" key="1">
    <source>
        <dbReference type="PROSITE" id="PS51379"/>
    </source>
</evidence>
<dbReference type="Proteomes" id="UP000199639">
    <property type="component" value="Unassembled WGS sequence"/>
</dbReference>
<dbReference type="EMBL" id="FNIB01000009">
    <property type="protein sequence ID" value="SDO04772.1"/>
    <property type="molecule type" value="Genomic_DNA"/>
</dbReference>
<accession>A0A5E9G305</accession>
<evidence type="ECO:0000313" key="2">
    <source>
        <dbReference type="EMBL" id="SDO04772.1"/>
    </source>
</evidence>
<dbReference type="SUPFAM" id="SSF54862">
    <property type="entry name" value="4Fe-4S ferredoxins"/>
    <property type="match status" value="1"/>
</dbReference>
<dbReference type="AlphaFoldDB" id="A0A5E9G305"/>
<organism evidence="2 3">
    <name type="scientific">Cryobacterium flavum</name>
    <dbReference type="NCBI Taxonomy" id="1424659"/>
    <lineage>
        <taxon>Bacteria</taxon>
        <taxon>Bacillati</taxon>
        <taxon>Actinomycetota</taxon>
        <taxon>Actinomycetes</taxon>
        <taxon>Micrococcales</taxon>
        <taxon>Microbacteriaceae</taxon>
        <taxon>Cryobacterium</taxon>
    </lineage>
</organism>
<dbReference type="STRING" id="1424659.SAMN05216368_109130"/>
<protein>
    <recommendedName>
        <fullName evidence="1">4Fe-4S ferredoxin-type domain-containing protein</fullName>
    </recommendedName>
</protein>
<feature type="domain" description="4Fe-4S ferredoxin-type" evidence="1">
    <location>
        <begin position="1"/>
        <end position="29"/>
    </location>
</feature>
<gene>
    <name evidence="2" type="ORF">SAMN05216368_109130</name>
</gene>
<sequence length="115" mass="13188">MLYIHPDECADCGACKPVRPVKAICYENDLPDIWADYYTADVEFFNDLGSPEPHQGWVQLSGTTPLLRQYFPKGTDHSIHSSEELDWVAAELKDRPRKRLQFQKPIEAIGELLLQ</sequence>
<evidence type="ECO:0000313" key="3">
    <source>
        <dbReference type="Proteomes" id="UP000199639"/>
    </source>
</evidence>
<proteinExistence type="predicted"/>
<dbReference type="PROSITE" id="PS51379">
    <property type="entry name" value="4FE4S_FER_2"/>
    <property type="match status" value="1"/>
</dbReference>
<dbReference type="Gene3D" id="3.30.70.20">
    <property type="match status" value="1"/>
</dbReference>
<name>A0A5E9G305_9MICO</name>